<evidence type="ECO:0000256" key="1">
    <source>
        <dbReference type="ARBA" id="ARBA00001933"/>
    </source>
</evidence>
<dbReference type="GO" id="GO:0046513">
    <property type="term" value="P:ceramide biosynthetic process"/>
    <property type="evidence" value="ECO:0007669"/>
    <property type="project" value="TreeGrafter"/>
</dbReference>
<feature type="transmembrane region" description="Helical" evidence="14">
    <location>
        <begin position="25"/>
        <end position="43"/>
    </location>
</feature>
<comment type="pathway">
    <text evidence="3">Sphingolipid metabolism.</text>
</comment>
<dbReference type="EMBL" id="CAJPEV010000211">
    <property type="protein sequence ID" value="CAG0882426.1"/>
    <property type="molecule type" value="Genomic_DNA"/>
</dbReference>
<evidence type="ECO:0000256" key="5">
    <source>
        <dbReference type="ARBA" id="ARBA00013220"/>
    </source>
</evidence>
<dbReference type="SUPFAM" id="SSF53383">
    <property type="entry name" value="PLP-dependent transferases"/>
    <property type="match status" value="1"/>
</dbReference>
<evidence type="ECO:0000313" key="16">
    <source>
        <dbReference type="EMBL" id="CAD7242063.1"/>
    </source>
</evidence>
<sequence>MGGHWVPNESPSIVQLFHAIIDAPLYHLVVEGLLLIWVFWLIFRKSYNPKDKAPLTEKEEDDLIEEWQPEPLVPRNSPSFDPDHPALNPRIIQSKIGKYMVVKGRKCLNVSTHDYLCLNEEPSVEDASVKSLEQFGVGSCGPRAFYGTAGHVHVFFEERLAKFLSCQEACLYSYGFSTIASAIPSYSKRDDVIFADAGVNFAIQKGLVASRSEIRYFRHNDMDHLLELLLEQQRLDEKNPKEAKVTRRFLVVEGIYMNTGDLCRLPRIVELRRQFKVRLLVDESISFGTLGKTGRGIFEHYGIPNSEADLITGTLEYALSSVGGFCVGTSFIVDNQRISGHGKSSSGYCFSAALPPLLAAGALAALEYIESSRGIAAIERLRRNCLLAQVEWGDVPGMELVGDAVSPVKHLQFKDRSENLKDDSRALQKMVERAEEMGVALTSACYVEDEDVCMPPPSIRLVVSSALDDGDIRRVADVLRRSAPRPGR</sequence>
<evidence type="ECO:0000256" key="4">
    <source>
        <dbReference type="ARBA" id="ARBA00008392"/>
    </source>
</evidence>
<evidence type="ECO:0000256" key="9">
    <source>
        <dbReference type="ARBA" id="ARBA00023098"/>
    </source>
</evidence>
<keyword evidence="14" id="KW-0812">Transmembrane</keyword>
<dbReference type="GO" id="GO:0005783">
    <property type="term" value="C:endoplasmic reticulum"/>
    <property type="evidence" value="ECO:0007669"/>
    <property type="project" value="TreeGrafter"/>
</dbReference>
<dbReference type="OrthoDB" id="3168162at2759"/>
<dbReference type="PANTHER" id="PTHR13693:SF2">
    <property type="entry name" value="SERINE PALMITOYLTRANSFERASE 1"/>
    <property type="match status" value="1"/>
</dbReference>
<keyword evidence="7" id="KW-0663">Pyridoxal phosphate</keyword>
<evidence type="ECO:0000259" key="15">
    <source>
        <dbReference type="Pfam" id="PF00155"/>
    </source>
</evidence>
<evidence type="ECO:0000256" key="6">
    <source>
        <dbReference type="ARBA" id="ARBA00022679"/>
    </source>
</evidence>
<feature type="domain" description="Aminotransferase class I/classII large" evidence="15">
    <location>
        <begin position="106"/>
        <end position="479"/>
    </location>
</feature>
<dbReference type="GO" id="GO:0030170">
    <property type="term" value="F:pyridoxal phosphate binding"/>
    <property type="evidence" value="ECO:0007669"/>
    <property type="project" value="InterPro"/>
</dbReference>
<evidence type="ECO:0000313" key="17">
    <source>
        <dbReference type="Proteomes" id="UP000677054"/>
    </source>
</evidence>
<dbReference type="InterPro" id="IPR004839">
    <property type="entry name" value="Aminotransferase_I/II_large"/>
</dbReference>
<evidence type="ECO:0000256" key="14">
    <source>
        <dbReference type="SAM" id="Phobius"/>
    </source>
</evidence>
<dbReference type="GO" id="GO:0004758">
    <property type="term" value="F:serine C-palmitoyltransferase activity"/>
    <property type="evidence" value="ECO:0007669"/>
    <property type="project" value="UniProtKB-EC"/>
</dbReference>
<dbReference type="Proteomes" id="UP000677054">
    <property type="component" value="Unassembled WGS sequence"/>
</dbReference>
<keyword evidence="6" id="KW-0808">Transferase</keyword>
<dbReference type="PANTHER" id="PTHR13693">
    <property type="entry name" value="CLASS II AMINOTRANSFERASE/8-AMINO-7-OXONONANOATE SYNTHASE"/>
    <property type="match status" value="1"/>
</dbReference>
<name>A0A7R8X7K1_9CRUS</name>
<keyword evidence="10" id="KW-0012">Acyltransferase</keyword>
<proteinExistence type="inferred from homology"/>
<dbReference type="InterPro" id="IPR015424">
    <property type="entry name" value="PyrdxlP-dep_Trfase"/>
</dbReference>
<dbReference type="EMBL" id="LR899728">
    <property type="protein sequence ID" value="CAD7242063.1"/>
    <property type="molecule type" value="Genomic_DNA"/>
</dbReference>
<comment type="similarity">
    <text evidence="4">Belongs to the class-II pyridoxal-phosphate-dependent aminotransferase family.</text>
</comment>
<dbReference type="Gene3D" id="3.40.640.10">
    <property type="entry name" value="Type I PLP-dependent aspartate aminotransferase-like (Major domain)"/>
    <property type="match status" value="1"/>
</dbReference>
<evidence type="ECO:0000256" key="2">
    <source>
        <dbReference type="ARBA" id="ARBA00004760"/>
    </source>
</evidence>
<dbReference type="Gene3D" id="3.90.1150.10">
    <property type="entry name" value="Aspartate Aminotransferase, domain 1"/>
    <property type="match status" value="1"/>
</dbReference>
<evidence type="ECO:0000256" key="3">
    <source>
        <dbReference type="ARBA" id="ARBA00004991"/>
    </source>
</evidence>
<comment type="pathway">
    <text evidence="2">Lipid metabolism; sphingolipid metabolism.</text>
</comment>
<keyword evidence="9" id="KW-0443">Lipid metabolism</keyword>
<comment type="cofactor">
    <cofactor evidence="1">
        <name>pyridoxal 5'-phosphate</name>
        <dbReference type="ChEBI" id="CHEBI:597326"/>
    </cofactor>
</comment>
<dbReference type="InterPro" id="IPR050087">
    <property type="entry name" value="AON_synthase_class-II"/>
</dbReference>
<organism evidence="16">
    <name type="scientific">Darwinula stevensoni</name>
    <dbReference type="NCBI Taxonomy" id="69355"/>
    <lineage>
        <taxon>Eukaryota</taxon>
        <taxon>Metazoa</taxon>
        <taxon>Ecdysozoa</taxon>
        <taxon>Arthropoda</taxon>
        <taxon>Crustacea</taxon>
        <taxon>Oligostraca</taxon>
        <taxon>Ostracoda</taxon>
        <taxon>Podocopa</taxon>
        <taxon>Podocopida</taxon>
        <taxon>Darwinulocopina</taxon>
        <taxon>Darwinuloidea</taxon>
        <taxon>Darwinulidae</taxon>
        <taxon>Darwinula</taxon>
    </lineage>
</organism>
<dbReference type="GO" id="GO:0016020">
    <property type="term" value="C:membrane"/>
    <property type="evidence" value="ECO:0007669"/>
    <property type="project" value="GOC"/>
</dbReference>
<evidence type="ECO:0000256" key="10">
    <source>
        <dbReference type="ARBA" id="ARBA00023315"/>
    </source>
</evidence>
<evidence type="ECO:0000256" key="11">
    <source>
        <dbReference type="ARBA" id="ARBA00041066"/>
    </source>
</evidence>
<gene>
    <name evidence="16" type="ORF">DSTB1V02_LOCUS2036</name>
</gene>
<dbReference type="EC" id="2.3.1.50" evidence="5"/>
<evidence type="ECO:0000256" key="7">
    <source>
        <dbReference type="ARBA" id="ARBA00022898"/>
    </source>
</evidence>
<evidence type="ECO:0000256" key="13">
    <source>
        <dbReference type="ARBA" id="ARBA00042649"/>
    </source>
</evidence>
<evidence type="ECO:0000256" key="8">
    <source>
        <dbReference type="ARBA" id="ARBA00022919"/>
    </source>
</evidence>
<evidence type="ECO:0000256" key="12">
    <source>
        <dbReference type="ARBA" id="ARBA00041765"/>
    </source>
</evidence>
<protein>
    <recommendedName>
        <fullName evidence="11">Serine palmitoyltransferase 1</fullName>
        <ecNumber evidence="5">2.3.1.50</ecNumber>
    </recommendedName>
    <alternativeName>
        <fullName evidence="12">Long chain base biosynthesis protein 1</fullName>
    </alternativeName>
    <alternativeName>
        <fullName evidence="13">Serine-palmitoyl-CoA transferase 1</fullName>
    </alternativeName>
</protein>
<dbReference type="InterPro" id="IPR015421">
    <property type="entry name" value="PyrdxlP-dep_Trfase_major"/>
</dbReference>
<dbReference type="AlphaFoldDB" id="A0A7R8X7K1"/>
<accession>A0A7R8X7K1</accession>
<dbReference type="InterPro" id="IPR015422">
    <property type="entry name" value="PyrdxlP-dep_Trfase_small"/>
</dbReference>
<dbReference type="GO" id="GO:0046512">
    <property type="term" value="P:sphingosine biosynthetic process"/>
    <property type="evidence" value="ECO:0007669"/>
    <property type="project" value="TreeGrafter"/>
</dbReference>
<keyword evidence="14" id="KW-1133">Transmembrane helix</keyword>
<keyword evidence="14" id="KW-0472">Membrane</keyword>
<keyword evidence="17" id="KW-1185">Reference proteome</keyword>
<reference evidence="16" key="1">
    <citation type="submission" date="2020-11" db="EMBL/GenBank/DDBJ databases">
        <authorList>
            <person name="Tran Van P."/>
        </authorList>
    </citation>
    <scope>NUCLEOTIDE SEQUENCE</scope>
</reference>
<keyword evidence="8" id="KW-0746">Sphingolipid metabolism</keyword>
<dbReference type="Pfam" id="PF00155">
    <property type="entry name" value="Aminotran_1_2"/>
    <property type="match status" value="1"/>
</dbReference>